<keyword evidence="1 2" id="KW-0238">DNA-binding</keyword>
<dbReference type="AlphaFoldDB" id="A0A0K2H2Z9"/>
<dbReference type="PATRIC" id="fig|1408189.4.peg.645"/>
<sequence>MTRAEEAPDTTVAAGIESKKSVDDVIIAAARESIMAIGLRKTSIAEISRKAGVSRPTVYRRYADIGELIAEVINREILHTLEGLTYVPGNARARILLRMRIVMERIIENGFFTGLVETDPERVLQMMTRQMGSTQLAIVDKFIVPGVKHGQEDGSIRQHDPYKLSRNIFRLTQSLVLTWKPLGDGTETDSESIDEVVDLVDRYLRPDAGE</sequence>
<accession>A0A0K2H2Z9</accession>
<evidence type="ECO:0000256" key="2">
    <source>
        <dbReference type="PROSITE-ProRule" id="PRU00335"/>
    </source>
</evidence>
<proteinExistence type="predicted"/>
<dbReference type="Pfam" id="PF00440">
    <property type="entry name" value="TetR_N"/>
    <property type="match status" value="1"/>
</dbReference>
<name>A0A0K2H2Z9_9CORY</name>
<evidence type="ECO:0000313" key="4">
    <source>
        <dbReference type="EMBL" id="ALA68425.1"/>
    </source>
</evidence>
<protein>
    <recommendedName>
        <fullName evidence="3">HTH tetR-type domain-containing protein</fullName>
    </recommendedName>
</protein>
<keyword evidence="5" id="KW-1185">Reference proteome</keyword>
<organism evidence="4 5">
    <name type="scientific">Corynebacterium lactis RW2-5</name>
    <dbReference type="NCBI Taxonomy" id="1408189"/>
    <lineage>
        <taxon>Bacteria</taxon>
        <taxon>Bacillati</taxon>
        <taxon>Actinomycetota</taxon>
        <taxon>Actinomycetes</taxon>
        <taxon>Mycobacteriales</taxon>
        <taxon>Corynebacteriaceae</taxon>
        <taxon>Corynebacterium</taxon>
    </lineage>
</organism>
<reference evidence="4 5" key="1">
    <citation type="submission" date="2013-10" db="EMBL/GenBank/DDBJ databases">
        <title>Complete genome sequence of Corynebacterium lactis DSM 45799(T), isolated from raw cow milk.</title>
        <authorList>
            <person name="Ruckert C."/>
            <person name="Albersmeier A."/>
            <person name="Lipski A."/>
            <person name="Kalinowski J."/>
        </authorList>
    </citation>
    <scope>NUCLEOTIDE SEQUENCE [LARGE SCALE GENOMIC DNA]</scope>
    <source>
        <strain evidence="4 5">RW2-5</strain>
    </source>
</reference>
<evidence type="ECO:0000259" key="3">
    <source>
        <dbReference type="PROSITE" id="PS50977"/>
    </source>
</evidence>
<dbReference type="GO" id="GO:0000976">
    <property type="term" value="F:transcription cis-regulatory region binding"/>
    <property type="evidence" value="ECO:0007669"/>
    <property type="project" value="TreeGrafter"/>
</dbReference>
<dbReference type="STRING" id="1408189.CLAC_03255"/>
<dbReference type="PANTHER" id="PTHR30055">
    <property type="entry name" value="HTH-TYPE TRANSCRIPTIONAL REGULATOR RUTR"/>
    <property type="match status" value="1"/>
</dbReference>
<dbReference type="RefSeq" id="WP_053411661.1">
    <property type="nucleotide sequence ID" value="NZ_CP006841.1"/>
</dbReference>
<evidence type="ECO:0000313" key="5">
    <source>
        <dbReference type="Proteomes" id="UP000058446"/>
    </source>
</evidence>
<dbReference type="OrthoDB" id="3267320at2"/>
<dbReference type="Gene3D" id="1.10.357.10">
    <property type="entry name" value="Tetracycline Repressor, domain 2"/>
    <property type="match status" value="1"/>
</dbReference>
<gene>
    <name evidence="4" type="ORF">CLAC_03255</name>
</gene>
<dbReference type="SUPFAM" id="SSF48498">
    <property type="entry name" value="Tetracyclin repressor-like, C-terminal domain"/>
    <property type="match status" value="1"/>
</dbReference>
<dbReference type="PROSITE" id="PS50977">
    <property type="entry name" value="HTH_TETR_2"/>
    <property type="match status" value="1"/>
</dbReference>
<dbReference type="EMBL" id="CP006841">
    <property type="protein sequence ID" value="ALA68425.1"/>
    <property type="molecule type" value="Genomic_DNA"/>
</dbReference>
<dbReference type="PANTHER" id="PTHR30055:SF153">
    <property type="entry name" value="HTH-TYPE TRANSCRIPTIONAL REPRESSOR RV3405C"/>
    <property type="match status" value="1"/>
</dbReference>
<dbReference type="InterPro" id="IPR036271">
    <property type="entry name" value="Tet_transcr_reg_TetR-rel_C_sf"/>
</dbReference>
<evidence type="ECO:0000256" key="1">
    <source>
        <dbReference type="ARBA" id="ARBA00023125"/>
    </source>
</evidence>
<dbReference type="InterPro" id="IPR009057">
    <property type="entry name" value="Homeodomain-like_sf"/>
</dbReference>
<dbReference type="InterPro" id="IPR001647">
    <property type="entry name" value="HTH_TetR"/>
</dbReference>
<dbReference type="KEGG" id="clw:CLAC_03255"/>
<feature type="domain" description="HTH tetR-type" evidence="3">
    <location>
        <begin position="20"/>
        <end position="80"/>
    </location>
</feature>
<feature type="DNA-binding region" description="H-T-H motif" evidence="2">
    <location>
        <begin position="43"/>
        <end position="62"/>
    </location>
</feature>
<dbReference type="GO" id="GO:0003700">
    <property type="term" value="F:DNA-binding transcription factor activity"/>
    <property type="evidence" value="ECO:0007669"/>
    <property type="project" value="TreeGrafter"/>
</dbReference>
<dbReference type="SUPFAM" id="SSF46689">
    <property type="entry name" value="Homeodomain-like"/>
    <property type="match status" value="1"/>
</dbReference>
<dbReference type="InterPro" id="IPR050109">
    <property type="entry name" value="HTH-type_TetR-like_transc_reg"/>
</dbReference>
<dbReference type="Proteomes" id="UP000058446">
    <property type="component" value="Chromosome"/>
</dbReference>